<feature type="region of interest" description="Disordered" evidence="11">
    <location>
        <begin position="1062"/>
        <end position="1085"/>
    </location>
</feature>
<dbReference type="Pfam" id="PF15288">
    <property type="entry name" value="zf-CCHC_6"/>
    <property type="match status" value="1"/>
</dbReference>
<dbReference type="PRINTS" id="PR00503">
    <property type="entry name" value="BROMODOMAIN"/>
</dbReference>
<keyword evidence="7" id="KW-0010">Activator</keyword>
<evidence type="ECO:0000256" key="2">
    <source>
        <dbReference type="ARBA" id="ARBA00009064"/>
    </source>
</evidence>
<keyword evidence="5" id="KW-0175">Coiled coil</keyword>
<organism evidence="14 15">
    <name type="scientific">Spirodela intermedia</name>
    <name type="common">Intermediate duckweed</name>
    <dbReference type="NCBI Taxonomy" id="51605"/>
    <lineage>
        <taxon>Eukaryota</taxon>
        <taxon>Viridiplantae</taxon>
        <taxon>Streptophyta</taxon>
        <taxon>Embryophyta</taxon>
        <taxon>Tracheophyta</taxon>
        <taxon>Spermatophyta</taxon>
        <taxon>Magnoliopsida</taxon>
        <taxon>Liliopsida</taxon>
        <taxon>Araceae</taxon>
        <taxon>Lemnoideae</taxon>
        <taxon>Spirodela</taxon>
    </lineage>
</organism>
<dbReference type="Pfam" id="PF00439">
    <property type="entry name" value="Bromodomain"/>
    <property type="match status" value="1"/>
</dbReference>
<evidence type="ECO:0000256" key="5">
    <source>
        <dbReference type="ARBA" id="ARBA00023054"/>
    </source>
</evidence>
<dbReference type="InterPro" id="IPR040240">
    <property type="entry name" value="TAF1"/>
</dbReference>
<evidence type="ECO:0000256" key="6">
    <source>
        <dbReference type="ARBA" id="ARBA00023117"/>
    </source>
</evidence>
<dbReference type="InterPro" id="IPR041670">
    <property type="entry name" value="Znf-CCHC_6"/>
</dbReference>
<dbReference type="PANTHER" id="PTHR13900">
    <property type="entry name" value="TRANSCRIPTION INITIATION FACTOR TFIID"/>
    <property type="match status" value="1"/>
</dbReference>
<comment type="similarity">
    <text evidence="2">Belongs to the TAF1 family.</text>
</comment>
<dbReference type="SUPFAM" id="SSF47370">
    <property type="entry name" value="Bromodomain"/>
    <property type="match status" value="1"/>
</dbReference>
<dbReference type="Gene3D" id="3.10.20.90">
    <property type="entry name" value="Phosphatidylinositol 3-kinase Catalytic Subunit, Chain A, domain 1"/>
    <property type="match status" value="1"/>
</dbReference>
<dbReference type="PROSITE" id="PS50053">
    <property type="entry name" value="UBIQUITIN_2"/>
    <property type="match status" value="1"/>
</dbReference>
<evidence type="ECO:0000313" key="15">
    <source>
        <dbReference type="Proteomes" id="UP000663760"/>
    </source>
</evidence>
<evidence type="ECO:0000256" key="9">
    <source>
        <dbReference type="ARBA" id="ARBA00023242"/>
    </source>
</evidence>
<dbReference type="GO" id="GO:0005669">
    <property type="term" value="C:transcription factor TFIID complex"/>
    <property type="evidence" value="ECO:0007669"/>
    <property type="project" value="InterPro"/>
</dbReference>
<feature type="domain" description="Ubiquitin-like" evidence="13">
    <location>
        <begin position="374"/>
        <end position="444"/>
    </location>
</feature>
<dbReference type="FunFam" id="3.10.20.90:FF:000223">
    <property type="entry name" value="Transcription initiation factor TFIID subunit 1"/>
    <property type="match status" value="1"/>
</dbReference>
<dbReference type="InterPro" id="IPR036427">
    <property type="entry name" value="Bromodomain-like_sf"/>
</dbReference>
<dbReference type="CDD" id="cd17064">
    <property type="entry name" value="Ubl_TAFs_like"/>
    <property type="match status" value="1"/>
</dbReference>
<sequence length="1548" mass="174886">MDLPVTIEEDEELFLRGSVNDRLVARDPSLMEEVYEKIEEDDSGAMIVEYSKDSCLFSQPMKEDAQIDAPAEWKSPVFHELYPLHQLEWEDEIMWGNSSPILVSHGSSPSSVISEHDSDPYTNLEKGEEVTADSKQGLPIVPDNHCYLSDAGSVDPLGIRDLAEKPFMQSMDKNYHPHADEFTDAKTPKGLDEICNNDTSKRFRKLTLQNKDFFEGNWLDQIIWDPSDYVPKPKLIFDLQDEQMLFEVLDQKDVEHLRSHAGAMIMNHLSKSSTGYSFDLSSQSGASIGRFNISNDKYYSNRKTSQQSKSHAKKRAVHGLKVLHSVPALKLQTMKPKLSNKDMANFHRPKALWYPHENEFVTKIEGMPYTQGPINIILKSLGGKGTKFFVAAEELLSSLKLKFAKKLDFKPSEKVKVFYMGKELEDEKSLASQNVRPNSLLHLVRTKIHLLPRAQKLPGENKPLRPPGAFKKKSELSVKDGHKSAPGDQTAATLRNGNSDLGNVFTLDPVDKSPFLGNINPGCYQSSLETNMYRSPLFPHKLSSTDYLLVRSAKGTLSLRRIDKLYIVGQQEPHMEAMSPGTKNVQNYIWNRLLVHVYREFRVKEKPGFRPCVRADDLSSLFPSLTEALIRKRLKHCADLKRGRTGALFWEMRSDFHIPSEEELRRMVTPENVCCYESMQAGLYRLKQLGIGRLTHPIGLSSAMNQLPDEAIALAAAAHIERELLITSWNLSSNFVACTNQDRENIERLEITGVGDPSGRGLGFSYVRVTPKAPLTSAVVKKKASAGRGGSTVTGTDADLRRLSMDAAREVLLKFNVPDEQIGKLTRWHRIAMVRRLSSEQAASGVTVDAAALSKFARGQRMSFLQLQQQTKEKCQEIWDRQIQSLTAAVGDENESDSGANSDLDSFAGDLENLLDAEECEEGEEGHFDSKSDKADVVKGLKMRRCPSQAQTKEEIEDDEAEAAIILRLLEDDETELKKKKIQPPVAGFATQFGSESDDVTKKSTIIKRIVTTLPQPTSSFTSKEISMREPKERESLLTEKILPVKGKVVKADEKTDELLTGSTKKQYKTSKDGQKVTKEKKTTDKPVRESFVCGACGQMGHMRTNKNCPKYGEELETAEVESVPSKSHPSEAVTQLLPKTANKKLAKTEASEGAERPAIKAPVKILPLKFKYGPPETQLEKISPGPQSSERQTASNAGMGGAQPSKKIKKIIISNKTKSQDTQQEVQRPAVVIRIPAESDRDQPRKKIIFKQTKGASNQETIGQTPEMGVDDGFRKIKKITELASTETPSKHPTPWLADEVRKGKSTGGRKSLKEEEKKKRKERINEERNRRMLEEERQIQEQQRLLEIKRYEDAEWEDKQKEVKKKEKKKKKPLLKDEYAEEFRASRSDRRIPERDRAAKRRAVVDLVRDAAEYAPPTKRRRGGEVLLCNILENIVDSLRDRNEVSYLFLKPVSKKEAPDYLDIIKRPMDLAAIKEKVRRMEYKGREDFRHDVWQITFNAHRYNDGRNPGIPPLADQLLELCDYLLEQNDQGLTEAESGIEHLKED</sequence>
<evidence type="ECO:0000259" key="13">
    <source>
        <dbReference type="PROSITE" id="PS50053"/>
    </source>
</evidence>
<keyword evidence="9" id="KW-0539">Nucleus</keyword>
<dbReference type="PANTHER" id="PTHR13900:SF0">
    <property type="entry name" value="TRANSCRIPTION INITIATION FACTOR TFIID SUBUNIT 1"/>
    <property type="match status" value="1"/>
</dbReference>
<dbReference type="Pfam" id="PF12157">
    <property type="entry name" value="DUF3591"/>
    <property type="match status" value="2"/>
</dbReference>
<evidence type="ECO:0000256" key="11">
    <source>
        <dbReference type="SAM" id="MobiDB-lite"/>
    </source>
</evidence>
<dbReference type="OrthoDB" id="21449at2759"/>
<protein>
    <submittedName>
        <fullName evidence="14">Uncharacterized protein</fullName>
    </submittedName>
</protein>
<dbReference type="GO" id="GO:0051123">
    <property type="term" value="P:RNA polymerase II preinitiation complex assembly"/>
    <property type="evidence" value="ECO:0007669"/>
    <property type="project" value="TreeGrafter"/>
</dbReference>
<dbReference type="SMART" id="SM00213">
    <property type="entry name" value="UBQ"/>
    <property type="match status" value="1"/>
</dbReference>
<dbReference type="SMART" id="SM00297">
    <property type="entry name" value="BROMO"/>
    <property type="match status" value="1"/>
</dbReference>
<evidence type="ECO:0000256" key="3">
    <source>
        <dbReference type="ARBA" id="ARBA00022853"/>
    </source>
</evidence>
<evidence type="ECO:0000256" key="10">
    <source>
        <dbReference type="PROSITE-ProRule" id="PRU00035"/>
    </source>
</evidence>
<feature type="compositionally biased region" description="Basic and acidic residues" evidence="11">
    <location>
        <begin position="1273"/>
        <end position="1282"/>
    </location>
</feature>
<keyword evidence="4" id="KW-0805">Transcription regulation</keyword>
<dbReference type="SUPFAM" id="SSF54236">
    <property type="entry name" value="Ubiquitin-like"/>
    <property type="match status" value="1"/>
</dbReference>
<feature type="region of interest" description="Disordered" evidence="11">
    <location>
        <begin position="1176"/>
        <end position="1326"/>
    </location>
</feature>
<feature type="compositionally biased region" description="Basic and acidic residues" evidence="11">
    <location>
        <begin position="472"/>
        <end position="485"/>
    </location>
</feature>
<evidence type="ECO:0000256" key="4">
    <source>
        <dbReference type="ARBA" id="ARBA00023015"/>
    </source>
</evidence>
<dbReference type="EMBL" id="LR746268">
    <property type="protein sequence ID" value="CAA7396154.1"/>
    <property type="molecule type" value="Genomic_DNA"/>
</dbReference>
<keyword evidence="3" id="KW-0156">Chromatin regulator</keyword>
<proteinExistence type="inferred from homology"/>
<dbReference type="InterPro" id="IPR001487">
    <property type="entry name" value="Bromodomain"/>
</dbReference>
<keyword evidence="8" id="KW-0804">Transcription</keyword>
<reference evidence="14" key="1">
    <citation type="submission" date="2020-02" db="EMBL/GenBank/DDBJ databases">
        <authorList>
            <person name="Scholz U."/>
            <person name="Mascher M."/>
            <person name="Fiebig A."/>
        </authorList>
    </citation>
    <scope>NUCLEOTIDE SEQUENCE</scope>
</reference>
<dbReference type="InterPro" id="IPR000626">
    <property type="entry name" value="Ubiquitin-like_dom"/>
</dbReference>
<feature type="compositionally biased region" description="Basic and acidic residues" evidence="11">
    <location>
        <begin position="1070"/>
        <end position="1085"/>
    </location>
</feature>
<evidence type="ECO:0000256" key="8">
    <source>
        <dbReference type="ARBA" id="ARBA00023163"/>
    </source>
</evidence>
<keyword evidence="15" id="KW-1185">Reference proteome</keyword>
<feature type="compositionally biased region" description="Polar residues" evidence="11">
    <location>
        <begin position="1255"/>
        <end position="1265"/>
    </location>
</feature>
<dbReference type="InterPro" id="IPR029071">
    <property type="entry name" value="Ubiquitin-like_domsf"/>
</dbReference>
<dbReference type="InterPro" id="IPR022591">
    <property type="entry name" value="TAF1_HAT_dom"/>
</dbReference>
<dbReference type="InterPro" id="IPR018359">
    <property type="entry name" value="Bromodomain_CS"/>
</dbReference>
<dbReference type="PROSITE" id="PS50014">
    <property type="entry name" value="BROMODOMAIN_2"/>
    <property type="match status" value="1"/>
</dbReference>
<dbReference type="Proteomes" id="UP000663760">
    <property type="component" value="Chromosome 5"/>
</dbReference>
<feature type="region of interest" description="Disordered" evidence="11">
    <location>
        <begin position="456"/>
        <end position="496"/>
    </location>
</feature>
<feature type="compositionally biased region" description="Basic and acidic residues" evidence="11">
    <location>
        <begin position="1147"/>
        <end position="1157"/>
    </location>
</feature>
<feature type="domain" description="Bromo" evidence="12">
    <location>
        <begin position="1443"/>
        <end position="1513"/>
    </location>
</feature>
<dbReference type="PROSITE" id="PS00633">
    <property type="entry name" value="BROMODOMAIN_1"/>
    <property type="match status" value="1"/>
</dbReference>
<dbReference type="GO" id="GO:0017025">
    <property type="term" value="F:TBP-class protein binding"/>
    <property type="evidence" value="ECO:0007669"/>
    <property type="project" value="InterPro"/>
</dbReference>
<feature type="region of interest" description="Disordered" evidence="11">
    <location>
        <begin position="1122"/>
        <end position="1157"/>
    </location>
</feature>
<evidence type="ECO:0000259" key="12">
    <source>
        <dbReference type="PROSITE" id="PS50014"/>
    </source>
</evidence>
<comment type="subcellular location">
    <subcellularLocation>
        <location evidence="1">Nucleus</location>
    </subcellularLocation>
</comment>
<dbReference type="FunFam" id="1.20.920.10:FF:000043">
    <property type="entry name" value="Transcription initiation factor TFIID subunit 1"/>
    <property type="match status" value="1"/>
</dbReference>
<name>A0A7I8KG50_SPIIN</name>
<dbReference type="GO" id="GO:0004402">
    <property type="term" value="F:histone acetyltransferase activity"/>
    <property type="evidence" value="ECO:0007669"/>
    <property type="project" value="InterPro"/>
</dbReference>
<evidence type="ECO:0000313" key="14">
    <source>
        <dbReference type="EMBL" id="CAA7396154.1"/>
    </source>
</evidence>
<evidence type="ECO:0000256" key="1">
    <source>
        <dbReference type="ARBA" id="ARBA00004123"/>
    </source>
</evidence>
<dbReference type="Gene3D" id="1.20.920.10">
    <property type="entry name" value="Bromodomain-like"/>
    <property type="match status" value="1"/>
</dbReference>
<evidence type="ECO:0000256" key="7">
    <source>
        <dbReference type="ARBA" id="ARBA00023159"/>
    </source>
</evidence>
<keyword evidence="6 10" id="KW-0103">Bromodomain</keyword>
<gene>
    <name evidence="14" type="ORF">SI8410_05006817</name>
</gene>
<accession>A0A7I8KG50</accession>
<feature type="compositionally biased region" description="Polar residues" evidence="11">
    <location>
        <begin position="1186"/>
        <end position="1197"/>
    </location>
</feature>
<feature type="compositionally biased region" description="Basic and acidic residues" evidence="11">
    <location>
        <begin position="1313"/>
        <end position="1326"/>
    </location>
</feature>
<dbReference type="GO" id="GO:0016251">
    <property type="term" value="F:RNA polymerase II general transcription initiation factor activity"/>
    <property type="evidence" value="ECO:0007669"/>
    <property type="project" value="InterPro"/>
</dbReference>